<dbReference type="GO" id="GO:0005829">
    <property type="term" value="C:cytosol"/>
    <property type="evidence" value="ECO:0007669"/>
    <property type="project" value="TreeGrafter"/>
</dbReference>
<sequence length="305" mass="32618">MNLSLRDIEYFLAAVEHGNLERAATACGVSQPALSKSLRRLEADTGLSLMQRAGRGLSLTSEGLVFLEHANKLWAEYRDAVRHAMELRVGEAGLLRVGATGATVDSVVMPALARLLPRRPALRIQLAQGLSDDLNGQVESGRLDLAVTPIYADGPATLRQEIMFEDALCVAAGRGHPLAARTRLALRDLSGQRWILPRPTSVARRLLDARFAEAGLAVPPAALEVEHFSAGSLRLLGGSDMLAVLPASALAASPEVVALPVTLTPPLRRSIALISRRGTTWSPLMTEFREAVLASAGRPRKPGRG</sequence>
<dbReference type="Gene3D" id="1.10.10.10">
    <property type="entry name" value="Winged helix-like DNA-binding domain superfamily/Winged helix DNA-binding domain"/>
    <property type="match status" value="1"/>
</dbReference>
<keyword evidence="4" id="KW-0804">Transcription</keyword>
<dbReference type="OrthoDB" id="8437302at2"/>
<evidence type="ECO:0000256" key="3">
    <source>
        <dbReference type="ARBA" id="ARBA00023125"/>
    </source>
</evidence>
<dbReference type="SUPFAM" id="SSF46785">
    <property type="entry name" value="Winged helix' DNA-binding domain"/>
    <property type="match status" value="1"/>
</dbReference>
<dbReference type="EMBL" id="NEVL01000006">
    <property type="protein sequence ID" value="OZI28995.1"/>
    <property type="molecule type" value="Genomic_DNA"/>
</dbReference>
<feature type="domain" description="HTH lysR-type" evidence="5">
    <location>
        <begin position="3"/>
        <end position="60"/>
    </location>
</feature>
<dbReference type="InterPro" id="IPR036390">
    <property type="entry name" value="WH_DNA-bd_sf"/>
</dbReference>
<evidence type="ECO:0000256" key="4">
    <source>
        <dbReference type="ARBA" id="ARBA00023163"/>
    </source>
</evidence>
<dbReference type="InterPro" id="IPR000847">
    <property type="entry name" value="LysR_HTH_N"/>
</dbReference>
<dbReference type="PRINTS" id="PR00039">
    <property type="entry name" value="HTHLYSR"/>
</dbReference>
<accession>A0A261RVM5</accession>
<evidence type="ECO:0000313" key="7">
    <source>
        <dbReference type="Proteomes" id="UP000217005"/>
    </source>
</evidence>
<dbReference type="Gene3D" id="3.40.190.290">
    <property type="match status" value="1"/>
</dbReference>
<comment type="similarity">
    <text evidence="1">Belongs to the LysR transcriptional regulatory family.</text>
</comment>
<reference evidence="6 7" key="1">
    <citation type="submission" date="2017-05" db="EMBL/GenBank/DDBJ databases">
        <title>Complete and WGS of Bordetella genogroups.</title>
        <authorList>
            <person name="Spilker T."/>
            <person name="LiPuma J."/>
        </authorList>
    </citation>
    <scope>NUCLEOTIDE SEQUENCE [LARGE SCALE GENOMIC DNA]</scope>
    <source>
        <strain evidence="6 7">AU17610</strain>
    </source>
</reference>
<dbReference type="GO" id="GO:0003700">
    <property type="term" value="F:DNA-binding transcription factor activity"/>
    <property type="evidence" value="ECO:0007669"/>
    <property type="project" value="InterPro"/>
</dbReference>
<dbReference type="Proteomes" id="UP000217005">
    <property type="component" value="Unassembled WGS sequence"/>
</dbReference>
<dbReference type="FunFam" id="1.10.10.10:FF:000001">
    <property type="entry name" value="LysR family transcriptional regulator"/>
    <property type="match status" value="1"/>
</dbReference>
<organism evidence="6 7">
    <name type="scientific">Bordetella genomosp. 1</name>
    <dbReference type="NCBI Taxonomy" id="1395607"/>
    <lineage>
        <taxon>Bacteria</taxon>
        <taxon>Pseudomonadati</taxon>
        <taxon>Pseudomonadota</taxon>
        <taxon>Betaproteobacteria</taxon>
        <taxon>Burkholderiales</taxon>
        <taxon>Alcaligenaceae</taxon>
        <taxon>Bordetella</taxon>
    </lineage>
</organism>
<dbReference type="SUPFAM" id="SSF53850">
    <property type="entry name" value="Periplasmic binding protein-like II"/>
    <property type="match status" value="1"/>
</dbReference>
<dbReference type="Pfam" id="PF03466">
    <property type="entry name" value="LysR_substrate"/>
    <property type="match status" value="1"/>
</dbReference>
<dbReference type="RefSeq" id="WP_094828921.1">
    <property type="nucleotide sequence ID" value="NZ_NEVL01000006.1"/>
</dbReference>
<dbReference type="PROSITE" id="PS50931">
    <property type="entry name" value="HTH_LYSR"/>
    <property type="match status" value="1"/>
</dbReference>
<comment type="caution">
    <text evidence="6">The sequence shown here is derived from an EMBL/GenBank/DDBJ whole genome shotgun (WGS) entry which is preliminary data.</text>
</comment>
<dbReference type="Pfam" id="PF00126">
    <property type="entry name" value="HTH_1"/>
    <property type="match status" value="1"/>
</dbReference>
<evidence type="ECO:0000256" key="1">
    <source>
        <dbReference type="ARBA" id="ARBA00009437"/>
    </source>
</evidence>
<evidence type="ECO:0000259" key="5">
    <source>
        <dbReference type="PROSITE" id="PS50931"/>
    </source>
</evidence>
<gene>
    <name evidence="6" type="ORF">CEG14_24030</name>
</gene>
<name>A0A261RVM5_9BORD</name>
<proteinExistence type="inferred from homology"/>
<evidence type="ECO:0000256" key="2">
    <source>
        <dbReference type="ARBA" id="ARBA00023015"/>
    </source>
</evidence>
<dbReference type="InterPro" id="IPR005119">
    <property type="entry name" value="LysR_subst-bd"/>
</dbReference>
<dbReference type="InterPro" id="IPR050950">
    <property type="entry name" value="HTH-type_LysR_regulators"/>
</dbReference>
<dbReference type="InterPro" id="IPR036388">
    <property type="entry name" value="WH-like_DNA-bd_sf"/>
</dbReference>
<keyword evidence="3" id="KW-0238">DNA-binding</keyword>
<dbReference type="GO" id="GO:0003677">
    <property type="term" value="F:DNA binding"/>
    <property type="evidence" value="ECO:0007669"/>
    <property type="project" value="UniProtKB-KW"/>
</dbReference>
<protein>
    <submittedName>
        <fullName evidence="6">LysR family transcriptional regulator</fullName>
    </submittedName>
</protein>
<keyword evidence="2" id="KW-0805">Transcription regulation</keyword>
<dbReference type="PANTHER" id="PTHR30419">
    <property type="entry name" value="HTH-TYPE TRANSCRIPTIONAL REGULATOR YBHD"/>
    <property type="match status" value="1"/>
</dbReference>
<evidence type="ECO:0000313" key="6">
    <source>
        <dbReference type="EMBL" id="OZI28995.1"/>
    </source>
</evidence>
<dbReference type="AlphaFoldDB" id="A0A261RVM5"/>